<dbReference type="Pfam" id="PF24827">
    <property type="entry name" value="AstE_AspA_cat"/>
    <property type="match status" value="1"/>
</dbReference>
<dbReference type="InterPro" id="IPR007036">
    <property type="entry name" value="Aste_AspA_hybrid_dom"/>
</dbReference>
<dbReference type="Proteomes" id="UP001065613">
    <property type="component" value="Chromosome"/>
</dbReference>
<feature type="domain" description="Succinylglutamate desuccinylase/Aspartoacylase catalytic" evidence="9">
    <location>
        <begin position="9"/>
        <end position="194"/>
    </location>
</feature>
<dbReference type="InterPro" id="IPR055438">
    <property type="entry name" value="AstE_AspA_cat"/>
</dbReference>
<dbReference type="Gene3D" id="2.20.25.160">
    <property type="match status" value="1"/>
</dbReference>
<feature type="active site" description="Proton donor/acceptor" evidence="6">
    <location>
        <position position="166"/>
    </location>
</feature>
<gene>
    <name evidence="10" type="ORF">KA717_29990</name>
</gene>
<name>A0A977KTX8_9CYAN</name>
<organism evidence="10">
    <name type="scientific">Woronichinia naegeliana WA131</name>
    <dbReference type="NCBI Taxonomy" id="2824559"/>
    <lineage>
        <taxon>Bacteria</taxon>
        <taxon>Bacillati</taxon>
        <taxon>Cyanobacteriota</taxon>
        <taxon>Cyanophyceae</taxon>
        <taxon>Synechococcales</taxon>
        <taxon>Coelosphaeriaceae</taxon>
        <taxon>Woronichinia</taxon>
    </lineage>
</organism>
<reference evidence="10" key="1">
    <citation type="submission" date="2021-04" db="EMBL/GenBank/DDBJ databases">
        <title>Genome sequence of Woronichinia naegeliana from Washington state freshwater lake bloom.</title>
        <authorList>
            <person name="Dreher T.W."/>
        </authorList>
    </citation>
    <scope>NUCLEOTIDE SEQUENCE</scope>
    <source>
        <strain evidence="10">WA131</strain>
    </source>
</reference>
<evidence type="ECO:0000256" key="1">
    <source>
        <dbReference type="ARBA" id="ARBA00006173"/>
    </source>
</evidence>
<evidence type="ECO:0000256" key="6">
    <source>
        <dbReference type="PIRSR" id="PIRSR018001-1"/>
    </source>
</evidence>
<evidence type="ECO:0000259" key="9">
    <source>
        <dbReference type="Pfam" id="PF24827"/>
    </source>
</evidence>
<feature type="binding site" evidence="5">
    <location>
        <begin position="67"/>
        <end position="68"/>
    </location>
    <ligand>
        <name>substrate</name>
    </ligand>
</feature>
<feature type="binding site" evidence="5 7">
    <location>
        <position position="107"/>
    </location>
    <ligand>
        <name>Zn(2+)</name>
        <dbReference type="ChEBI" id="CHEBI:29105"/>
    </ligand>
</feature>
<dbReference type="AlphaFoldDB" id="A0A977KTX8"/>
<evidence type="ECO:0000256" key="4">
    <source>
        <dbReference type="ARBA" id="ARBA00022833"/>
    </source>
</evidence>
<keyword evidence="3 5" id="KW-0378">Hydrolase</keyword>
<dbReference type="PANTHER" id="PTHR15162:SF7">
    <property type="entry name" value="SUCCINYLGLUTAMATE DESUCCINYLASE"/>
    <property type="match status" value="1"/>
</dbReference>
<accession>A0A977KTX8</accession>
<dbReference type="GO" id="GO:0005829">
    <property type="term" value="C:cytosol"/>
    <property type="evidence" value="ECO:0007669"/>
    <property type="project" value="TreeGrafter"/>
</dbReference>
<sequence length="293" mass="33115">MTQIPKQIKQPALFGGIHGNELTGLYLIKKFLKQPHLLDRNTFTALAITGNPKAIEACTRFIDKDLNRCFDIESLESVDETIYEQQRAKEIKDIITSNNVDFILDIHSTTSDVGLSFILINDHPFNLGLAAFISQTKPEVRICSFFEKDQPTSFLNSLSPLGFAIEVGAIAQGVLNFSLFEKTEQLINEILSYIDRWNLGITSQSESVKVYQKLITVNFPINSSNELTAFIHPKIQNFVPIKTGDPLFISFDGEVINYTGTQELYPYLVNEAAYYAYNLAFHLMEKTEVKITL</sequence>
<dbReference type="GO" id="GO:0019807">
    <property type="term" value="F:aspartoacylase activity"/>
    <property type="evidence" value="ECO:0007669"/>
    <property type="project" value="UniProtKB-UniRule"/>
</dbReference>
<dbReference type="InterPro" id="IPR050178">
    <property type="entry name" value="AspA/AstE_fam"/>
</dbReference>
<dbReference type="KEGG" id="wna:KA717_29990"/>
<dbReference type="NCBIfam" id="NF002601">
    <property type="entry name" value="PRK02259.1"/>
    <property type="match status" value="1"/>
</dbReference>
<dbReference type="HAMAP" id="MF_00704">
    <property type="entry name" value="Aspartoacylase"/>
    <property type="match status" value="1"/>
</dbReference>
<evidence type="ECO:0000259" key="8">
    <source>
        <dbReference type="Pfam" id="PF04952"/>
    </source>
</evidence>
<feature type="binding site" evidence="5">
    <location>
        <position position="274"/>
    </location>
    <ligand>
        <name>substrate</name>
    </ligand>
</feature>
<dbReference type="GO" id="GO:0016788">
    <property type="term" value="F:hydrolase activity, acting on ester bonds"/>
    <property type="evidence" value="ECO:0007669"/>
    <property type="project" value="InterPro"/>
</dbReference>
<evidence type="ECO:0000256" key="2">
    <source>
        <dbReference type="ARBA" id="ARBA00022723"/>
    </source>
</evidence>
<dbReference type="GO" id="GO:0008270">
    <property type="term" value="F:zinc ion binding"/>
    <property type="evidence" value="ECO:0007669"/>
    <property type="project" value="UniProtKB-UniRule"/>
</dbReference>
<feature type="binding site" evidence="5">
    <location>
        <position position="166"/>
    </location>
    <ligand>
        <name>substrate</name>
    </ligand>
</feature>
<comment type="cofactor">
    <cofactor evidence="5 7">
        <name>Zn(2+)</name>
        <dbReference type="ChEBI" id="CHEBI:29105"/>
    </cofactor>
    <text evidence="5 7">Binds 1 zinc ion per subunit.</text>
</comment>
<evidence type="ECO:0000313" key="10">
    <source>
        <dbReference type="EMBL" id="UXE59888.1"/>
    </source>
</evidence>
<keyword evidence="2 5" id="KW-0479">Metal-binding</keyword>
<dbReference type="Pfam" id="PF04952">
    <property type="entry name" value="AstE_AspA_hybrid"/>
    <property type="match status" value="1"/>
</dbReference>
<feature type="binding site" evidence="5">
    <location>
        <position position="60"/>
    </location>
    <ligand>
        <name>substrate</name>
    </ligand>
</feature>
<feature type="binding site" evidence="5 7">
    <location>
        <position position="18"/>
    </location>
    <ligand>
        <name>Zn(2+)</name>
        <dbReference type="ChEBI" id="CHEBI:29105"/>
    </ligand>
</feature>
<dbReference type="EMBL" id="CP073041">
    <property type="protein sequence ID" value="UXE59888.1"/>
    <property type="molecule type" value="Genomic_DNA"/>
</dbReference>
<feature type="domain" description="AstE/AspA barrel-sandwich hybrid" evidence="8">
    <location>
        <begin position="207"/>
        <end position="286"/>
    </location>
</feature>
<evidence type="ECO:0000256" key="5">
    <source>
        <dbReference type="HAMAP-Rule" id="MF_00704"/>
    </source>
</evidence>
<dbReference type="PIRSF" id="PIRSF018001">
    <property type="entry name" value="Aspartoacylase"/>
    <property type="match status" value="1"/>
</dbReference>
<evidence type="ECO:0000256" key="7">
    <source>
        <dbReference type="PIRSR" id="PIRSR018001-3"/>
    </source>
</evidence>
<dbReference type="SUPFAM" id="SSF53187">
    <property type="entry name" value="Zn-dependent exopeptidases"/>
    <property type="match status" value="1"/>
</dbReference>
<feature type="binding site" evidence="5 7">
    <location>
        <position position="21"/>
    </location>
    <ligand>
        <name>Zn(2+)</name>
        <dbReference type="ChEBI" id="CHEBI:29105"/>
    </ligand>
</feature>
<dbReference type="Gene3D" id="3.40.630.10">
    <property type="entry name" value="Zn peptidases"/>
    <property type="match status" value="1"/>
</dbReference>
<comment type="similarity">
    <text evidence="1 5">Belongs to the AspA/AstE family. Aspartoacylase subfamily.</text>
</comment>
<dbReference type="EC" id="3.5.1.15" evidence="5"/>
<proteinExistence type="inferred from homology"/>
<comment type="catalytic activity">
    <reaction evidence="5">
        <text>an N-acyl-L-aspartate + H2O = a carboxylate + L-aspartate</text>
        <dbReference type="Rhea" id="RHEA:10872"/>
        <dbReference type="ChEBI" id="CHEBI:15377"/>
        <dbReference type="ChEBI" id="CHEBI:29067"/>
        <dbReference type="ChEBI" id="CHEBI:29991"/>
        <dbReference type="ChEBI" id="CHEBI:58497"/>
        <dbReference type="EC" id="3.5.1.15"/>
    </reaction>
</comment>
<dbReference type="InterPro" id="IPR016708">
    <property type="entry name" value="Aspartoacylase"/>
</dbReference>
<dbReference type="PANTHER" id="PTHR15162">
    <property type="entry name" value="ASPARTOACYLASE"/>
    <property type="match status" value="1"/>
</dbReference>
<evidence type="ECO:0000256" key="3">
    <source>
        <dbReference type="ARBA" id="ARBA00022801"/>
    </source>
</evidence>
<protein>
    <recommendedName>
        <fullName evidence="5">Probable aspartoacylase</fullName>
        <ecNumber evidence="5">3.5.1.15</ecNumber>
    </recommendedName>
</protein>
<keyword evidence="4 5" id="KW-0862">Zinc</keyword>